<organism evidence="1 2">
    <name type="scientific">Pseudanabaena galeata UHCC 0370</name>
    <dbReference type="NCBI Taxonomy" id="3110310"/>
    <lineage>
        <taxon>Bacteria</taxon>
        <taxon>Bacillati</taxon>
        <taxon>Cyanobacteriota</taxon>
        <taxon>Cyanophyceae</taxon>
        <taxon>Pseudanabaenales</taxon>
        <taxon>Pseudanabaenaceae</taxon>
        <taxon>Pseudanabaena</taxon>
    </lineage>
</organism>
<sequence length="50" mass="5622">MFNSSTSHCNNFSIVVFTFFFRGIGDRSIFIKTVMALNGGNHGVVTERQH</sequence>
<name>A0ABU5TNA6_9CYAN</name>
<dbReference type="RefSeq" id="WP_323262718.1">
    <property type="nucleotide sequence ID" value="NZ_JAYGIE010000091.1"/>
</dbReference>
<comment type="caution">
    <text evidence="1">The sequence shown here is derived from an EMBL/GenBank/DDBJ whole genome shotgun (WGS) entry which is preliminary data.</text>
</comment>
<evidence type="ECO:0000313" key="1">
    <source>
        <dbReference type="EMBL" id="MEA5479511.1"/>
    </source>
</evidence>
<accession>A0ABU5TNA6</accession>
<proteinExistence type="predicted"/>
<dbReference type="Proteomes" id="UP001301388">
    <property type="component" value="Unassembled WGS sequence"/>
</dbReference>
<protein>
    <submittedName>
        <fullName evidence="1">Uncharacterized protein</fullName>
    </submittedName>
</protein>
<keyword evidence="2" id="KW-1185">Reference proteome</keyword>
<gene>
    <name evidence="1" type="ORF">VB774_17970</name>
</gene>
<evidence type="ECO:0000313" key="2">
    <source>
        <dbReference type="Proteomes" id="UP001301388"/>
    </source>
</evidence>
<dbReference type="EMBL" id="JAYGIE010000091">
    <property type="protein sequence ID" value="MEA5479511.1"/>
    <property type="molecule type" value="Genomic_DNA"/>
</dbReference>
<reference evidence="1 2" key="1">
    <citation type="submission" date="2023-12" db="EMBL/GenBank/DDBJ databases">
        <title>Baltic Sea Cyanobacteria.</title>
        <authorList>
            <person name="Delbaje E."/>
            <person name="Fewer D.P."/>
            <person name="Shishido T.K."/>
        </authorList>
    </citation>
    <scope>NUCLEOTIDE SEQUENCE [LARGE SCALE GENOMIC DNA]</scope>
    <source>
        <strain evidence="1 2">UHCC 0370</strain>
    </source>
</reference>